<protein>
    <submittedName>
        <fullName evidence="2">Amino acid ABC transporter</fullName>
    </submittedName>
</protein>
<gene>
    <name evidence="2" type="ORF">CRN52_01200</name>
</gene>
<dbReference type="EMBL" id="PDGH01000017">
    <property type="protein sequence ID" value="POB50050.1"/>
    <property type="molecule type" value="Genomic_DNA"/>
</dbReference>
<dbReference type="PANTHER" id="PTHR38834">
    <property type="entry name" value="PERIPLASMIC SUBSTRATE BINDING PROTEIN FAMILY 3"/>
    <property type="match status" value="1"/>
</dbReference>
<proteinExistence type="predicted"/>
<comment type="caution">
    <text evidence="2">The sequence shown here is derived from an EMBL/GenBank/DDBJ whole genome shotgun (WGS) entry which is preliminary data.</text>
</comment>
<evidence type="ECO:0000313" key="3">
    <source>
        <dbReference type="Proteomes" id="UP000237466"/>
    </source>
</evidence>
<name>A0A2S3R8M2_VIBVL</name>
<evidence type="ECO:0000313" key="2">
    <source>
        <dbReference type="EMBL" id="POB50050.1"/>
    </source>
</evidence>
<dbReference type="Gene3D" id="3.40.190.10">
    <property type="entry name" value="Periplasmic binding protein-like II"/>
    <property type="match status" value="2"/>
</dbReference>
<evidence type="ECO:0000259" key="1">
    <source>
        <dbReference type="SMART" id="SM00062"/>
    </source>
</evidence>
<dbReference type="Pfam" id="PF00497">
    <property type="entry name" value="SBP_bac_3"/>
    <property type="match status" value="1"/>
</dbReference>
<dbReference type="SMART" id="SM00062">
    <property type="entry name" value="PBPb"/>
    <property type="match status" value="1"/>
</dbReference>
<dbReference type="SUPFAM" id="SSF53850">
    <property type="entry name" value="Periplasmic binding protein-like II"/>
    <property type="match status" value="1"/>
</dbReference>
<dbReference type="RefSeq" id="WP_103199634.1">
    <property type="nucleotide sequence ID" value="NZ_JASMUA010000001.1"/>
</dbReference>
<dbReference type="PANTHER" id="PTHR38834:SF3">
    <property type="entry name" value="SOLUTE-BINDING PROTEIN FAMILY 3_N-TERMINAL DOMAIN-CONTAINING PROTEIN"/>
    <property type="match status" value="1"/>
</dbReference>
<feature type="domain" description="Solute-binding protein family 3/N-terminal" evidence="1">
    <location>
        <begin position="24"/>
        <end position="252"/>
    </location>
</feature>
<dbReference type="InterPro" id="IPR001638">
    <property type="entry name" value="Solute-binding_3/MltF_N"/>
</dbReference>
<organism evidence="2 3">
    <name type="scientific">Vibrio vulnificus</name>
    <dbReference type="NCBI Taxonomy" id="672"/>
    <lineage>
        <taxon>Bacteria</taxon>
        <taxon>Pseudomonadati</taxon>
        <taxon>Pseudomonadota</taxon>
        <taxon>Gammaproteobacteria</taxon>
        <taxon>Vibrionales</taxon>
        <taxon>Vibrionaceae</taxon>
        <taxon>Vibrio</taxon>
    </lineage>
</organism>
<reference evidence="2 3" key="1">
    <citation type="journal article" date="2018" name="Front. Microbiol.">
        <title>Phylogeny of Vibrio vulnificus from the Analysis of the Core-Genome: Implications for Intra-Species Taxonomy.</title>
        <authorList>
            <person name="Roig F.J."/>
            <person name="Gonzalez-Candelas F."/>
            <person name="Sanjuan E."/>
            <person name="Fouz B."/>
            <person name="Feil E.J."/>
            <person name="Llorens C."/>
            <person name="Baker-Austin C."/>
            <person name="Oliver J.D."/>
            <person name="Danin-Poleg Y."/>
            <person name="Gibas C.J."/>
            <person name="Kashi Y."/>
            <person name="Gulig P.A."/>
            <person name="Morrison S.S."/>
            <person name="Amaro C."/>
        </authorList>
    </citation>
    <scope>NUCLEOTIDE SEQUENCE [LARGE SCALE GENOMIC DNA]</scope>
    <source>
        <strain evidence="2 3">CECT4608</strain>
    </source>
</reference>
<accession>A0A2S3R8M2</accession>
<dbReference type="Proteomes" id="UP000237466">
    <property type="component" value="Unassembled WGS sequence"/>
</dbReference>
<dbReference type="AlphaFoldDB" id="A0A2S3R8M2"/>
<sequence>MKNKFLLFILVWLSFGAMANEKRVLEIVTLEYPPYIETRDDVVSGVAVTLVEHVFAKLQQPIKITVLPWARALNYIESGQADAIFTIFKTEQRERFADFSEQVLFRQNISLIQMDNGPVDASQIEQRAFKQWTLCVVNKVSYGALMDGAINTNQFKSVIRQNSAEQCALMLSAGRVDLWVSNEFGARSVIASLGLSQQLEILMPPMQTTLSYIAFSKQNQHSELCQRFDLELLKMKQDGSYFQLIDDYFAALMEK</sequence>